<dbReference type="SUPFAM" id="SSF101148">
    <property type="entry name" value="Plant invertase/pectin methylesterase inhibitor"/>
    <property type="match status" value="1"/>
</dbReference>
<evidence type="ECO:0000256" key="1">
    <source>
        <dbReference type="SAM" id="MobiDB-lite"/>
    </source>
</evidence>
<dbReference type="InterPro" id="IPR035513">
    <property type="entry name" value="Invertase/methylesterase_inhib"/>
</dbReference>
<protein>
    <submittedName>
        <fullName evidence="3">Quaternary ammonium compound-resistance protein SugE</fullName>
    </submittedName>
</protein>
<proteinExistence type="predicted"/>
<keyword evidence="2" id="KW-0812">Transmembrane</keyword>
<feature type="region of interest" description="Disordered" evidence="1">
    <location>
        <begin position="49"/>
        <end position="80"/>
    </location>
</feature>
<accession>A0A5A7R0W0</accession>
<keyword evidence="4" id="KW-1185">Reference proteome</keyword>
<sequence length="213" mass="22762">MRAGVTSKQVEDHDLSEDGRGRSSVDANSVKAGKDIYLEIGVVGVPPEAKRSGKAQELGGPGDMGESDGIENGNTAEGRRRSCALRGRRLVGREDVRRASAVVVMANKSLYIIFFISSLVLLNILASDTVLDVICRQTHDPSLCTSIIECDPCSLTTGILMLVEDMIDMGTDLAIGTKVKIHSLLLFGKSVFGDDVTLEEISSEAVQGRPVLT</sequence>
<reference evidence="4" key="1">
    <citation type="journal article" date="2019" name="Curr. Biol.">
        <title>Genome Sequence of Striga asiatica Provides Insight into the Evolution of Plant Parasitism.</title>
        <authorList>
            <person name="Yoshida S."/>
            <person name="Kim S."/>
            <person name="Wafula E.K."/>
            <person name="Tanskanen J."/>
            <person name="Kim Y.M."/>
            <person name="Honaas L."/>
            <person name="Yang Z."/>
            <person name="Spallek T."/>
            <person name="Conn C.E."/>
            <person name="Ichihashi Y."/>
            <person name="Cheong K."/>
            <person name="Cui S."/>
            <person name="Der J.P."/>
            <person name="Gundlach H."/>
            <person name="Jiao Y."/>
            <person name="Hori C."/>
            <person name="Ishida J.K."/>
            <person name="Kasahara H."/>
            <person name="Kiba T."/>
            <person name="Kim M.S."/>
            <person name="Koo N."/>
            <person name="Laohavisit A."/>
            <person name="Lee Y.H."/>
            <person name="Lumba S."/>
            <person name="McCourt P."/>
            <person name="Mortimer J.C."/>
            <person name="Mutuku J.M."/>
            <person name="Nomura T."/>
            <person name="Sasaki-Sekimoto Y."/>
            <person name="Seto Y."/>
            <person name="Wang Y."/>
            <person name="Wakatake T."/>
            <person name="Sakakibara H."/>
            <person name="Demura T."/>
            <person name="Yamaguchi S."/>
            <person name="Yoneyama K."/>
            <person name="Manabe R.I."/>
            <person name="Nelson D.C."/>
            <person name="Schulman A.H."/>
            <person name="Timko M.P."/>
            <person name="dePamphilis C.W."/>
            <person name="Choi D."/>
            <person name="Shirasu K."/>
        </authorList>
    </citation>
    <scope>NUCLEOTIDE SEQUENCE [LARGE SCALE GENOMIC DNA]</scope>
    <source>
        <strain evidence="4">cv. UVA1</strain>
    </source>
</reference>
<dbReference type="AlphaFoldDB" id="A0A5A7R0W0"/>
<organism evidence="3 4">
    <name type="scientific">Striga asiatica</name>
    <name type="common">Asiatic witchweed</name>
    <name type="synonym">Buchnera asiatica</name>
    <dbReference type="NCBI Taxonomy" id="4170"/>
    <lineage>
        <taxon>Eukaryota</taxon>
        <taxon>Viridiplantae</taxon>
        <taxon>Streptophyta</taxon>
        <taxon>Embryophyta</taxon>
        <taxon>Tracheophyta</taxon>
        <taxon>Spermatophyta</taxon>
        <taxon>Magnoliopsida</taxon>
        <taxon>eudicotyledons</taxon>
        <taxon>Gunneridae</taxon>
        <taxon>Pentapetalae</taxon>
        <taxon>asterids</taxon>
        <taxon>lamiids</taxon>
        <taxon>Lamiales</taxon>
        <taxon>Orobanchaceae</taxon>
        <taxon>Buchnereae</taxon>
        <taxon>Striga</taxon>
    </lineage>
</organism>
<evidence type="ECO:0000313" key="3">
    <source>
        <dbReference type="EMBL" id="GER50024.1"/>
    </source>
</evidence>
<keyword evidence="2" id="KW-0472">Membrane</keyword>
<feature type="transmembrane region" description="Helical" evidence="2">
    <location>
        <begin position="109"/>
        <end position="126"/>
    </location>
</feature>
<feature type="region of interest" description="Disordered" evidence="1">
    <location>
        <begin position="1"/>
        <end position="27"/>
    </location>
</feature>
<feature type="compositionally biased region" description="Basic and acidic residues" evidence="1">
    <location>
        <begin position="9"/>
        <end position="23"/>
    </location>
</feature>
<name>A0A5A7R0W0_STRAF</name>
<dbReference type="OrthoDB" id="912208at2759"/>
<dbReference type="EMBL" id="BKCP01008959">
    <property type="protein sequence ID" value="GER50024.1"/>
    <property type="molecule type" value="Genomic_DNA"/>
</dbReference>
<comment type="caution">
    <text evidence="3">The sequence shown here is derived from an EMBL/GenBank/DDBJ whole genome shotgun (WGS) entry which is preliminary data.</text>
</comment>
<evidence type="ECO:0000256" key="2">
    <source>
        <dbReference type="SAM" id="Phobius"/>
    </source>
</evidence>
<dbReference type="Proteomes" id="UP000325081">
    <property type="component" value="Unassembled WGS sequence"/>
</dbReference>
<evidence type="ECO:0000313" key="4">
    <source>
        <dbReference type="Proteomes" id="UP000325081"/>
    </source>
</evidence>
<keyword evidence="2" id="KW-1133">Transmembrane helix</keyword>
<gene>
    <name evidence="3" type="ORF">STAS_27298</name>
</gene>